<dbReference type="GO" id="GO:0032259">
    <property type="term" value="P:methylation"/>
    <property type="evidence" value="ECO:0007669"/>
    <property type="project" value="UniProtKB-KW"/>
</dbReference>
<dbReference type="InterPro" id="IPR002935">
    <property type="entry name" value="SAM_O-MeTrfase"/>
</dbReference>
<comment type="similarity">
    <text evidence="4">Belongs to the class I-like SAM-binding methyltransferase superfamily. Cation-dependent O-methyltransferase family.</text>
</comment>
<evidence type="ECO:0000256" key="1">
    <source>
        <dbReference type="ARBA" id="ARBA00022603"/>
    </source>
</evidence>
<name>A0A6V8HE61_TALPI</name>
<dbReference type="PROSITE" id="PS51682">
    <property type="entry name" value="SAM_OMT_I"/>
    <property type="match status" value="1"/>
</dbReference>
<keyword evidence="1" id="KW-0489">Methyltransferase</keyword>
<dbReference type="PANTHER" id="PTHR43167:SF1">
    <property type="entry name" value="PUTATIVE (AFU_ORTHOLOGUE AFUA_6G01830)-RELATED"/>
    <property type="match status" value="1"/>
</dbReference>
<comment type="caution">
    <text evidence="5">The sequence shown here is derived from an EMBL/GenBank/DDBJ whole genome shotgun (WGS) entry which is preliminary data.</text>
</comment>
<dbReference type="GO" id="GO:0008171">
    <property type="term" value="F:O-methyltransferase activity"/>
    <property type="evidence" value="ECO:0007669"/>
    <property type="project" value="InterPro"/>
</dbReference>
<keyword evidence="6" id="KW-1185">Reference proteome</keyword>
<evidence type="ECO:0000256" key="2">
    <source>
        <dbReference type="ARBA" id="ARBA00022679"/>
    </source>
</evidence>
<evidence type="ECO:0000313" key="6">
    <source>
        <dbReference type="Proteomes" id="UP000053095"/>
    </source>
</evidence>
<keyword evidence="2" id="KW-0808">Transferase</keyword>
<evidence type="ECO:0000256" key="3">
    <source>
        <dbReference type="ARBA" id="ARBA00022691"/>
    </source>
</evidence>
<evidence type="ECO:0000313" key="5">
    <source>
        <dbReference type="EMBL" id="GAM39563.1"/>
    </source>
</evidence>
<gene>
    <name evidence="5" type="ORF">TCE0_034r11212</name>
</gene>
<dbReference type="InterPro" id="IPR029063">
    <property type="entry name" value="SAM-dependent_MTases_sf"/>
</dbReference>
<keyword evidence="3" id="KW-0949">S-adenosyl-L-methionine</keyword>
<accession>A0A6V8HE61</accession>
<sequence length="383" mass="42631">MSSISPSSDDERLEKPVVERKSVGVQIQEPPFDLHYVRRNVADYALYLCRGRKSSREFSNRYEGGLDHDENNTRLVVLDESATMEFDEHVRTFSARTPDEGGPHVRLVLMNRDEGTFLEAKSQALELFEEYWGINMDDVALFTSELVSSYHSRMVKVNGDICLEQEAAISDSDKGKVYSSKILDDLENKHGPEGSRNAFDQLMLDKFIALDEDKCQFAYQLINAMGATNVVEAGTSFGVSTIYLALAVAQTKAATGKSGIVIATEKEAKKAEIARGYWAQCGEVVEQQIDLREGDLLETLKVGLPQVDLLLLDIWSSLALPTLKIVQPYLRHGAVVLADNTISSAEGYADLLAYLRDPENGFRNMTLPFTNGFEMCVYMPGAK</sequence>
<dbReference type="Gene3D" id="3.40.50.150">
    <property type="entry name" value="Vaccinia Virus protein VP39"/>
    <property type="match status" value="1"/>
</dbReference>
<dbReference type="AlphaFoldDB" id="A0A6V8HE61"/>
<dbReference type="PANTHER" id="PTHR43167">
    <property type="entry name" value="PUTATIVE (AFU_ORTHOLOGUE AFUA_6G01830)-RELATED"/>
    <property type="match status" value="1"/>
</dbReference>
<dbReference type="Proteomes" id="UP000053095">
    <property type="component" value="Unassembled WGS sequence"/>
</dbReference>
<proteinExistence type="inferred from homology"/>
<protein>
    <submittedName>
        <fullName evidence="5">O-methyltransferase</fullName>
    </submittedName>
</protein>
<organism evidence="5 6">
    <name type="scientific">Talaromyces pinophilus</name>
    <name type="common">Penicillium pinophilum</name>
    <dbReference type="NCBI Taxonomy" id="128442"/>
    <lineage>
        <taxon>Eukaryota</taxon>
        <taxon>Fungi</taxon>
        <taxon>Dikarya</taxon>
        <taxon>Ascomycota</taxon>
        <taxon>Pezizomycotina</taxon>
        <taxon>Eurotiomycetes</taxon>
        <taxon>Eurotiomycetidae</taxon>
        <taxon>Eurotiales</taxon>
        <taxon>Trichocomaceae</taxon>
        <taxon>Talaromyces</taxon>
        <taxon>Talaromyces sect. Talaromyces</taxon>
    </lineage>
</organism>
<evidence type="ECO:0000256" key="4">
    <source>
        <dbReference type="ARBA" id="ARBA00023453"/>
    </source>
</evidence>
<dbReference type="EMBL" id="DF933830">
    <property type="protein sequence ID" value="GAM39563.1"/>
    <property type="molecule type" value="Genomic_DNA"/>
</dbReference>
<reference evidence="6" key="1">
    <citation type="journal article" date="2015" name="Genome Announc.">
        <title>Draft genome sequence of Talaromyces cellulolyticus strain Y-94, a source of lignocellulosic biomass-degrading enzymes.</title>
        <authorList>
            <person name="Fujii T."/>
            <person name="Koike H."/>
            <person name="Sawayama S."/>
            <person name="Yano S."/>
            <person name="Inoue H."/>
        </authorList>
    </citation>
    <scope>NUCLEOTIDE SEQUENCE [LARGE SCALE GENOMIC DNA]</scope>
    <source>
        <strain evidence="6">Y-94</strain>
    </source>
</reference>
<dbReference type="SUPFAM" id="SSF53335">
    <property type="entry name" value="S-adenosyl-L-methionine-dependent methyltransferases"/>
    <property type="match status" value="1"/>
</dbReference>
<dbReference type="Pfam" id="PF13578">
    <property type="entry name" value="Methyltransf_24"/>
    <property type="match status" value="1"/>
</dbReference>